<dbReference type="SUPFAM" id="SSF53146">
    <property type="entry name" value="Nitrogenase accessory factor-like"/>
    <property type="match status" value="1"/>
</dbReference>
<dbReference type="InterPro" id="IPR051840">
    <property type="entry name" value="NifX/NifY_domain"/>
</dbReference>
<evidence type="ECO:0000313" key="4">
    <source>
        <dbReference type="Proteomes" id="UP000243376"/>
    </source>
</evidence>
<dbReference type="PANTHER" id="PTHR33937:SF2">
    <property type="entry name" value="DINITROGENASE IRON-MOLYBDENUM COFACTOR BIOSYNTHESIS DOMAIN-CONTAINING PROTEIN"/>
    <property type="match status" value="1"/>
</dbReference>
<proteinExistence type="predicted"/>
<organism evidence="3 4">
    <name type="scientific">Chloroflexus aggregans</name>
    <dbReference type="NCBI Taxonomy" id="152260"/>
    <lineage>
        <taxon>Bacteria</taxon>
        <taxon>Bacillati</taxon>
        <taxon>Chloroflexota</taxon>
        <taxon>Chloroflexia</taxon>
        <taxon>Chloroflexales</taxon>
        <taxon>Chloroflexineae</taxon>
        <taxon>Chloroflexaceae</taxon>
        <taxon>Chloroflexus</taxon>
    </lineage>
</organism>
<dbReference type="InterPro" id="IPR003731">
    <property type="entry name" value="Di-Nase_FeMo-co_biosynth"/>
</dbReference>
<dbReference type="Proteomes" id="UP000243376">
    <property type="component" value="Unassembled WGS sequence"/>
</dbReference>
<sequence>MKIAFATDDHHTISPHLGRAQWYEVVTIEQGQVVNREVRPKGRHHHHGDEEHDHHHHHHRHDAHHWLVEAVSDCQMIVARGMGEPAFQGVQAAGIQAICTPLRTIDEAVQAYVNGTLTHHPERVHHRH</sequence>
<comment type="caution">
    <text evidence="3">The sequence shown here is derived from an EMBL/GenBank/DDBJ whole genome shotgun (WGS) entry which is preliminary data.</text>
</comment>
<evidence type="ECO:0000313" key="3">
    <source>
        <dbReference type="EMBL" id="PMP74950.1"/>
    </source>
</evidence>
<dbReference type="EMBL" id="PNIQ01000965">
    <property type="protein sequence ID" value="PMP74950.1"/>
    <property type="molecule type" value="Genomic_DNA"/>
</dbReference>
<dbReference type="CDD" id="cd00562">
    <property type="entry name" value="NifX_NifB"/>
    <property type="match status" value="1"/>
</dbReference>
<reference evidence="3 4" key="1">
    <citation type="submission" date="2018-01" db="EMBL/GenBank/DDBJ databases">
        <title>Metagenomic assembled genomes from two thermal pools in the Uzon Caldera, Kamchatka, Russia.</title>
        <authorList>
            <person name="Wilkins L."/>
            <person name="Ettinger C."/>
        </authorList>
    </citation>
    <scope>NUCLEOTIDE SEQUENCE [LARGE SCALE GENOMIC DNA]</scope>
    <source>
        <strain evidence="3">ZAV-02</strain>
    </source>
</reference>
<gene>
    <name evidence="3" type="ORF">C0184_14445</name>
</gene>
<evidence type="ECO:0000256" key="1">
    <source>
        <dbReference type="SAM" id="MobiDB-lite"/>
    </source>
</evidence>
<dbReference type="InterPro" id="IPR036105">
    <property type="entry name" value="DiNase_FeMo-co_biosyn_sf"/>
</dbReference>
<protein>
    <submittedName>
        <fullName evidence="3">Dinitrogenase iron-molybdenum cofactor biosynthesis protein</fullName>
    </submittedName>
</protein>
<dbReference type="PANTHER" id="PTHR33937">
    <property type="entry name" value="IRON-MOLYBDENUM PROTEIN-RELATED-RELATED"/>
    <property type="match status" value="1"/>
</dbReference>
<accession>A0A2J6WVG6</accession>
<dbReference type="Gene3D" id="3.30.420.130">
    <property type="entry name" value="Dinitrogenase iron-molybdenum cofactor biosynthesis domain"/>
    <property type="match status" value="1"/>
</dbReference>
<name>A0A2J6WVG6_9CHLR</name>
<dbReference type="Pfam" id="PF02579">
    <property type="entry name" value="Nitro_FeMo-Co"/>
    <property type="match status" value="1"/>
</dbReference>
<feature type="region of interest" description="Disordered" evidence="1">
    <location>
        <begin position="39"/>
        <end position="62"/>
    </location>
</feature>
<feature type="domain" description="Dinitrogenase iron-molybdenum cofactor biosynthesis" evidence="2">
    <location>
        <begin position="10"/>
        <end position="113"/>
    </location>
</feature>
<evidence type="ECO:0000259" key="2">
    <source>
        <dbReference type="Pfam" id="PF02579"/>
    </source>
</evidence>
<dbReference type="AlphaFoldDB" id="A0A2J6WVG6"/>